<evidence type="ECO:0000256" key="3">
    <source>
        <dbReference type="ARBA" id="ARBA00022946"/>
    </source>
</evidence>
<organism evidence="10 11">
    <name type="scientific">Cherax quadricarinatus</name>
    <name type="common">Australian red claw crayfish</name>
    <dbReference type="NCBI Taxonomy" id="27406"/>
    <lineage>
        <taxon>Eukaryota</taxon>
        <taxon>Metazoa</taxon>
        <taxon>Ecdysozoa</taxon>
        <taxon>Arthropoda</taxon>
        <taxon>Crustacea</taxon>
        <taxon>Multicrustacea</taxon>
        <taxon>Malacostraca</taxon>
        <taxon>Eumalacostraca</taxon>
        <taxon>Eucarida</taxon>
        <taxon>Decapoda</taxon>
        <taxon>Pleocyemata</taxon>
        <taxon>Astacidea</taxon>
        <taxon>Parastacoidea</taxon>
        <taxon>Parastacidae</taxon>
        <taxon>Cherax</taxon>
    </lineage>
</organism>
<keyword evidence="4" id="KW-0689">Ribosomal protein</keyword>
<evidence type="ECO:0000256" key="7">
    <source>
        <dbReference type="ARBA" id="ARBA00035133"/>
    </source>
</evidence>
<dbReference type="Proteomes" id="UP001445076">
    <property type="component" value="Unassembled WGS sequence"/>
</dbReference>
<dbReference type="PANTHER" id="PTHR13231">
    <property type="entry name" value="MITOCHONDRIAL RIBOSOMAL PROTEIN S31"/>
    <property type="match status" value="1"/>
</dbReference>
<dbReference type="Pfam" id="PF15433">
    <property type="entry name" value="MRP-S31"/>
    <property type="match status" value="1"/>
</dbReference>
<dbReference type="GO" id="GO:0005763">
    <property type="term" value="C:mitochondrial small ribosomal subunit"/>
    <property type="evidence" value="ECO:0007669"/>
    <property type="project" value="InterPro"/>
</dbReference>
<proteinExistence type="inferred from homology"/>
<reference evidence="10 11" key="1">
    <citation type="journal article" date="2024" name="BMC Genomics">
        <title>Genome assembly of redclaw crayfish (Cherax quadricarinatus) provides insights into its immune adaptation and hypoxia tolerance.</title>
        <authorList>
            <person name="Liu Z."/>
            <person name="Zheng J."/>
            <person name="Li H."/>
            <person name="Fang K."/>
            <person name="Wang S."/>
            <person name="He J."/>
            <person name="Zhou D."/>
            <person name="Weng S."/>
            <person name="Chi M."/>
            <person name="Gu Z."/>
            <person name="He J."/>
            <person name="Li F."/>
            <person name="Wang M."/>
        </authorList>
    </citation>
    <scope>NUCLEOTIDE SEQUENCE [LARGE SCALE GENOMIC DNA]</scope>
    <source>
        <strain evidence="10">ZL_2023a</strain>
    </source>
</reference>
<feature type="compositionally biased region" description="Basic and acidic residues" evidence="9">
    <location>
        <begin position="60"/>
        <end position="80"/>
    </location>
</feature>
<evidence type="ECO:0000256" key="2">
    <source>
        <dbReference type="ARBA" id="ARBA00011057"/>
    </source>
</evidence>
<feature type="region of interest" description="Disordered" evidence="9">
    <location>
        <begin position="190"/>
        <end position="229"/>
    </location>
</feature>
<keyword evidence="5" id="KW-0496">Mitochondrion</keyword>
<gene>
    <name evidence="10" type="ORF">OTU49_011776</name>
</gene>
<keyword evidence="6" id="KW-0687">Ribonucleoprotein</keyword>
<evidence type="ECO:0000256" key="4">
    <source>
        <dbReference type="ARBA" id="ARBA00022980"/>
    </source>
</evidence>
<protein>
    <recommendedName>
        <fullName evidence="7">Small ribosomal subunit protein mS31</fullName>
    </recommendedName>
    <alternativeName>
        <fullName evidence="8">28S ribosomal protein S31, mitochondrial</fullName>
    </alternativeName>
</protein>
<evidence type="ECO:0000256" key="8">
    <source>
        <dbReference type="ARBA" id="ARBA00035363"/>
    </source>
</evidence>
<dbReference type="EMBL" id="JARKIK010000005">
    <property type="protein sequence ID" value="KAK8752042.1"/>
    <property type="molecule type" value="Genomic_DNA"/>
</dbReference>
<evidence type="ECO:0000256" key="5">
    <source>
        <dbReference type="ARBA" id="ARBA00023128"/>
    </source>
</evidence>
<comment type="caution">
    <text evidence="10">The sequence shown here is derived from an EMBL/GenBank/DDBJ whole genome shotgun (WGS) entry which is preliminary data.</text>
</comment>
<evidence type="ECO:0000256" key="1">
    <source>
        <dbReference type="ARBA" id="ARBA00004173"/>
    </source>
</evidence>
<name>A0AAW0Y611_CHEQU</name>
<evidence type="ECO:0000256" key="9">
    <source>
        <dbReference type="SAM" id="MobiDB-lite"/>
    </source>
</evidence>
<comment type="similarity">
    <text evidence="2">Belongs to the mitochondrion-specific ribosomal protein mS31 family.</text>
</comment>
<dbReference type="InterPro" id="IPR026299">
    <property type="entry name" value="MRP-S31"/>
</dbReference>
<dbReference type="PANTHER" id="PTHR13231:SF3">
    <property type="entry name" value="SMALL RIBOSOMAL SUBUNIT PROTEIN MS31"/>
    <property type="match status" value="1"/>
</dbReference>
<accession>A0AAW0Y611</accession>
<keyword evidence="11" id="KW-1185">Reference proteome</keyword>
<evidence type="ECO:0000256" key="6">
    <source>
        <dbReference type="ARBA" id="ARBA00023274"/>
    </source>
</evidence>
<dbReference type="AlphaFoldDB" id="A0AAW0Y611"/>
<evidence type="ECO:0000313" key="10">
    <source>
        <dbReference type="EMBL" id="KAK8752042.1"/>
    </source>
</evidence>
<feature type="region of interest" description="Disordered" evidence="9">
    <location>
        <begin position="60"/>
        <end position="108"/>
    </location>
</feature>
<evidence type="ECO:0000313" key="11">
    <source>
        <dbReference type="Proteomes" id="UP001445076"/>
    </source>
</evidence>
<sequence>MTALEVEKPLLEERPQPSQMVQEVCAGGEGGKLKEGKLTSQKAVERVIEEDQVAVKQSLPEEKLETAKDKRASAQKKLNDLLKSLASADPMPMEPPLKLSKPKARQKKPINLDIQDQDSELPQPDEPVIEPELLSATREVAESLGGDVAATESELLSTLRSHTVNGSNDGKSSIDWSDLFVGMKVERTQSKPAEALPRRRRHHQDPSAQRTIFGDGVPNKKSLPRTITRPDPRTLARVDIFGAECLGIFTGESSKVSKSAVPASSSLVVWEAARKRELQQCVYHPPDNSFTEMIQWTKQGKLWVFPIDNEVGLEEEKSVGFHEHVFLGHHLDGWCPQRGPIRHFMELVCTGLSKNPYMTVERKRAHLEWYKNYFKEKEELLKELGAIEATP</sequence>
<keyword evidence="3" id="KW-0809">Transit peptide</keyword>
<comment type="subcellular location">
    <subcellularLocation>
        <location evidence="1">Mitochondrion</location>
    </subcellularLocation>
</comment>
<dbReference type="GO" id="GO:0003735">
    <property type="term" value="F:structural constituent of ribosome"/>
    <property type="evidence" value="ECO:0007669"/>
    <property type="project" value="InterPro"/>
</dbReference>